<keyword evidence="1" id="KW-1133">Transmembrane helix</keyword>
<keyword evidence="1" id="KW-0812">Transmembrane</keyword>
<protein>
    <submittedName>
        <fullName evidence="2">Uncharacterized protein</fullName>
    </submittedName>
</protein>
<keyword evidence="3" id="KW-1185">Reference proteome</keyword>
<accession>A0A6G5QFU0</accession>
<evidence type="ECO:0000313" key="3">
    <source>
        <dbReference type="Proteomes" id="UP000503264"/>
    </source>
</evidence>
<evidence type="ECO:0000256" key="1">
    <source>
        <dbReference type="SAM" id="Phobius"/>
    </source>
</evidence>
<name>A0A6G5QFU0_9BACT</name>
<dbReference type="Proteomes" id="UP000503264">
    <property type="component" value="Chromosome"/>
</dbReference>
<dbReference type="EMBL" id="CP012542">
    <property type="protein sequence ID" value="QCD44437.1"/>
    <property type="molecule type" value="Genomic_DNA"/>
</dbReference>
<dbReference type="RefSeq" id="WP_171993563.1">
    <property type="nucleotide sequence ID" value="NZ_CP012542.1"/>
</dbReference>
<sequence length="102" mass="11591">MDEVINYVFQHWQVIGVFGLLVALYLIGIKQERERQRQIYLIQRNEEVSRISDGVANGILAVFTNEEFLQALKDGAYVKIDINVDGSQNIVIAGNQNQILRG</sequence>
<keyword evidence="1" id="KW-0472">Membrane</keyword>
<organism evidence="2 3">
    <name type="scientific">Campylobacter mucosalis CCUG 21559</name>
    <dbReference type="NCBI Taxonomy" id="1032067"/>
    <lineage>
        <taxon>Bacteria</taxon>
        <taxon>Pseudomonadati</taxon>
        <taxon>Campylobacterota</taxon>
        <taxon>Epsilonproteobacteria</taxon>
        <taxon>Campylobacterales</taxon>
        <taxon>Campylobacteraceae</taxon>
        <taxon>Campylobacter</taxon>
    </lineage>
</organism>
<feature type="transmembrane region" description="Helical" evidence="1">
    <location>
        <begin position="12"/>
        <end position="29"/>
    </location>
</feature>
<evidence type="ECO:0000313" key="2">
    <source>
        <dbReference type="EMBL" id="QCD44437.1"/>
    </source>
</evidence>
<dbReference type="AlphaFoldDB" id="A0A6G5QFU0"/>
<gene>
    <name evidence="2" type="ORF">CMUC_0638</name>
</gene>
<reference evidence="2 3" key="1">
    <citation type="submission" date="2016-07" db="EMBL/GenBank/DDBJ databases">
        <title>Comparative genomics of the Campylobacter concisus group.</title>
        <authorList>
            <person name="Miller W.G."/>
            <person name="Yee E."/>
            <person name="Chapman M.H."/>
            <person name="Huynh S."/>
            <person name="Bono J.L."/>
            <person name="On S.L.W."/>
            <person name="StLeger J."/>
            <person name="Foster G."/>
            <person name="Parker C.T."/>
        </authorList>
    </citation>
    <scope>NUCLEOTIDE SEQUENCE [LARGE SCALE GENOMIC DNA]</scope>
    <source>
        <strain evidence="2 3">CCUG 21559</strain>
    </source>
</reference>
<proteinExistence type="predicted"/>